<gene>
    <name evidence="4" type="primary">FAM221B</name>
</gene>
<comment type="similarity">
    <text evidence="1">Belongs to the FAM221 family.</text>
</comment>
<feature type="compositionally biased region" description="Basic residues" evidence="2">
    <location>
        <begin position="38"/>
        <end position="58"/>
    </location>
</feature>
<reference evidence="4" key="1">
    <citation type="submission" date="2025-08" db="UniProtKB">
        <authorList>
            <consortium name="RefSeq"/>
        </authorList>
    </citation>
    <scope>IDENTIFICATION</scope>
    <source>
        <tissue evidence="4">Blood</tissue>
    </source>
</reference>
<dbReference type="InParanoid" id="A0A6P9DPJ6"/>
<feature type="compositionally biased region" description="Polar residues" evidence="2">
    <location>
        <begin position="219"/>
        <end position="230"/>
    </location>
</feature>
<feature type="region of interest" description="Disordered" evidence="2">
    <location>
        <begin position="1"/>
        <end position="269"/>
    </location>
</feature>
<keyword evidence="3" id="KW-1185">Reference proteome</keyword>
<feature type="region of interest" description="Disordered" evidence="2">
    <location>
        <begin position="500"/>
        <end position="528"/>
    </location>
</feature>
<dbReference type="InterPro" id="IPR026755">
    <property type="entry name" value="Fam221a/b"/>
</dbReference>
<dbReference type="Pfam" id="PF14753">
    <property type="entry name" value="FAM221"/>
    <property type="match status" value="1"/>
</dbReference>
<evidence type="ECO:0000313" key="4">
    <source>
        <dbReference type="RefSeq" id="XP_034297782.2"/>
    </source>
</evidence>
<name>A0A6P9DPJ6_PANGU</name>
<dbReference type="KEGG" id="pgut:117679726"/>
<feature type="compositionally biased region" description="Pro residues" evidence="2">
    <location>
        <begin position="1"/>
        <end position="21"/>
    </location>
</feature>
<organism evidence="3 4">
    <name type="scientific">Pantherophis guttatus</name>
    <name type="common">Corn snake</name>
    <name type="synonym">Elaphe guttata</name>
    <dbReference type="NCBI Taxonomy" id="94885"/>
    <lineage>
        <taxon>Eukaryota</taxon>
        <taxon>Metazoa</taxon>
        <taxon>Chordata</taxon>
        <taxon>Craniata</taxon>
        <taxon>Vertebrata</taxon>
        <taxon>Euteleostomi</taxon>
        <taxon>Lepidosauria</taxon>
        <taxon>Squamata</taxon>
        <taxon>Bifurcata</taxon>
        <taxon>Unidentata</taxon>
        <taxon>Episquamata</taxon>
        <taxon>Toxicofera</taxon>
        <taxon>Serpentes</taxon>
        <taxon>Colubroidea</taxon>
        <taxon>Colubridae</taxon>
        <taxon>Colubrinae</taxon>
        <taxon>Pantherophis</taxon>
    </lineage>
</organism>
<dbReference type="AlphaFoldDB" id="A0A6P9DPJ6"/>
<feature type="compositionally biased region" description="Low complexity" evidence="2">
    <location>
        <begin position="192"/>
        <end position="218"/>
    </location>
</feature>
<sequence>MLNLHPRPPQPPRFALPPSPHPQQKAPRGAAGKELHGPGRRQMARRGGARVCKPRRAAQRQGAHRWLCAIGWTPSARRERESPAAQGPRPGAREPSCPLPARSPPVLVFRRASMEAEPTEAAASLPPAVSWQAAAVEEEEEEAAPSSTSPTAREVEEELIPPASTSLGSDEDTVLPRSSSLEGEDELPDPSLPSSSEWPEPQSASPSEPSAAPLESSPFTFASLSPSSLSWKAPSDGPQRRLEEAEGRGEQGERPKAKKKGLPAKKGAPSYTVRTIVPAEKEELVSVAKAMHREKFAKSTKELFHLEKEAALKSLQTGLYIGWRCPEYLWDCFRVGDESKCFCGHLLKLHQVYVEKRATVPCTVADCRCQGFLFVPSCPEEVGEFWLRRRTGFDVAAWRAKCRCTHTHEEHTPIGARGCCVRGCSCMAFTSSFLCAACDRRWEEHETFFESEETRRRGGRPYGEAYLLFAELPELRGAVLTGRSEDPSASRALQGQAFQALPPSSDSRALPLPPPGPRRFLQKDDKKA</sequence>
<feature type="compositionally biased region" description="Basic and acidic residues" evidence="2">
    <location>
        <begin position="238"/>
        <end position="255"/>
    </location>
</feature>
<evidence type="ECO:0000256" key="2">
    <source>
        <dbReference type="SAM" id="MobiDB-lite"/>
    </source>
</evidence>
<evidence type="ECO:0000313" key="3">
    <source>
        <dbReference type="Proteomes" id="UP001652622"/>
    </source>
</evidence>
<dbReference type="GeneID" id="117679726"/>
<dbReference type="PANTHER" id="PTHR31214">
    <property type="entry name" value="PROTEIN FAM221A-RELATED"/>
    <property type="match status" value="1"/>
</dbReference>
<evidence type="ECO:0000256" key="1">
    <source>
        <dbReference type="ARBA" id="ARBA00011026"/>
    </source>
</evidence>
<dbReference type="Proteomes" id="UP001652622">
    <property type="component" value="Unplaced"/>
</dbReference>
<dbReference type="RefSeq" id="XP_034297782.2">
    <property type="nucleotide sequence ID" value="XM_034441891.2"/>
</dbReference>
<protein>
    <submittedName>
        <fullName evidence="4">Protein FAM221B isoform X1</fullName>
    </submittedName>
</protein>
<proteinExistence type="inferred from homology"/>
<dbReference type="PANTHER" id="PTHR31214:SF3">
    <property type="entry name" value="PROTEIN FAM221B"/>
    <property type="match status" value="1"/>
</dbReference>
<accession>A0A6P9DPJ6</accession>